<keyword evidence="1" id="KW-0472">Membrane</keyword>
<protein>
    <submittedName>
        <fullName evidence="2">Uncharacterized protein</fullName>
    </submittedName>
</protein>
<evidence type="ECO:0000256" key="1">
    <source>
        <dbReference type="SAM" id="Phobius"/>
    </source>
</evidence>
<dbReference type="AlphaFoldDB" id="A0A066WWB2"/>
<name>A0A066WWB2_9FLAO</name>
<gene>
    <name evidence="2" type="ORF">FEM21_03410</name>
</gene>
<comment type="caution">
    <text evidence="2">The sequence shown here is derived from an EMBL/GenBank/DDBJ whole genome shotgun (WGS) entry which is preliminary data.</text>
</comment>
<dbReference type="STRING" id="1492738.FEM21_03410"/>
<proteinExistence type="predicted"/>
<keyword evidence="1" id="KW-0812">Transmembrane</keyword>
<keyword evidence="3" id="KW-1185">Reference proteome</keyword>
<evidence type="ECO:0000313" key="3">
    <source>
        <dbReference type="Proteomes" id="UP000027064"/>
    </source>
</evidence>
<dbReference type="PATRIC" id="fig|1492738.3.peg.335"/>
<feature type="transmembrane region" description="Helical" evidence="1">
    <location>
        <begin position="6"/>
        <end position="24"/>
    </location>
</feature>
<evidence type="ECO:0000313" key="2">
    <source>
        <dbReference type="EMBL" id="KDN56838.1"/>
    </source>
</evidence>
<accession>A0A066WWB2</accession>
<reference evidence="2 3" key="1">
    <citation type="submission" date="2014-05" db="EMBL/GenBank/DDBJ databases">
        <title>Genome Sequence of Flavobacterium sp. EM1321.</title>
        <authorList>
            <person name="Shin S.-K."/>
            <person name="Yi H."/>
        </authorList>
    </citation>
    <scope>NUCLEOTIDE SEQUENCE [LARGE SCALE GENOMIC DNA]</scope>
    <source>
        <strain evidence="2 3">EM1321</strain>
    </source>
</reference>
<dbReference type="EMBL" id="JNCA01000001">
    <property type="protein sequence ID" value="KDN56838.1"/>
    <property type="molecule type" value="Genomic_DNA"/>
</dbReference>
<organism evidence="2 3">
    <name type="scientific">Flavobacterium seoulense</name>
    <dbReference type="NCBI Taxonomy" id="1492738"/>
    <lineage>
        <taxon>Bacteria</taxon>
        <taxon>Pseudomonadati</taxon>
        <taxon>Bacteroidota</taxon>
        <taxon>Flavobacteriia</taxon>
        <taxon>Flavobacteriales</taxon>
        <taxon>Flavobacteriaceae</taxon>
        <taxon>Flavobacterium</taxon>
    </lineage>
</organism>
<sequence>MFRIATTIIYDLFFANSLLLRYFCSSFIKINKKLHWAQLQIHFP</sequence>
<dbReference type="Proteomes" id="UP000027064">
    <property type="component" value="Unassembled WGS sequence"/>
</dbReference>
<keyword evidence="1" id="KW-1133">Transmembrane helix</keyword>